<dbReference type="SUPFAM" id="SSF53474">
    <property type="entry name" value="alpha/beta-Hydrolases"/>
    <property type="match status" value="1"/>
</dbReference>
<comment type="caution">
    <text evidence="3">The sequence shown here is derived from an EMBL/GenBank/DDBJ whole genome shotgun (WGS) entry which is preliminary data.</text>
</comment>
<dbReference type="Pfam" id="PF12697">
    <property type="entry name" value="Abhydrolase_6"/>
    <property type="match status" value="1"/>
</dbReference>
<evidence type="ECO:0000256" key="1">
    <source>
        <dbReference type="SAM" id="Phobius"/>
    </source>
</evidence>
<evidence type="ECO:0000313" key="4">
    <source>
        <dbReference type="Proteomes" id="UP001148614"/>
    </source>
</evidence>
<organism evidence="3 4">
    <name type="scientific">Xylaria arbuscula</name>
    <dbReference type="NCBI Taxonomy" id="114810"/>
    <lineage>
        <taxon>Eukaryota</taxon>
        <taxon>Fungi</taxon>
        <taxon>Dikarya</taxon>
        <taxon>Ascomycota</taxon>
        <taxon>Pezizomycotina</taxon>
        <taxon>Sordariomycetes</taxon>
        <taxon>Xylariomycetidae</taxon>
        <taxon>Xylariales</taxon>
        <taxon>Xylariaceae</taxon>
        <taxon>Xylaria</taxon>
    </lineage>
</organism>
<dbReference type="PANTHER" id="PTHR37017:SF3">
    <property type="entry name" value="AB HYDROLASE-1 DOMAIN-CONTAINING PROTEIN"/>
    <property type="match status" value="1"/>
</dbReference>
<proteinExistence type="predicted"/>
<dbReference type="InterPro" id="IPR052897">
    <property type="entry name" value="Sec-Metab_Biosynth_Hydrolase"/>
</dbReference>
<keyword evidence="4" id="KW-1185">Reference proteome</keyword>
<feature type="domain" description="AB hydrolase-1" evidence="2">
    <location>
        <begin position="7"/>
        <end position="247"/>
    </location>
</feature>
<keyword evidence="1" id="KW-1133">Transmembrane helix</keyword>
<feature type="transmembrane region" description="Helical" evidence="1">
    <location>
        <begin position="109"/>
        <end position="131"/>
    </location>
</feature>
<dbReference type="VEuPathDB" id="FungiDB:F4678DRAFT_431224"/>
<protein>
    <recommendedName>
        <fullName evidence="2">AB hydrolase-1 domain-containing protein</fullName>
    </recommendedName>
</protein>
<dbReference type="Proteomes" id="UP001148614">
    <property type="component" value="Unassembled WGS sequence"/>
</dbReference>
<keyword evidence="1" id="KW-0472">Membrane</keyword>
<dbReference type="PANTHER" id="PTHR37017">
    <property type="entry name" value="AB HYDROLASE-1 DOMAIN-CONTAINING PROTEIN-RELATED"/>
    <property type="match status" value="1"/>
</dbReference>
<gene>
    <name evidence="3" type="ORF">NPX13_g7392</name>
</gene>
<dbReference type="InterPro" id="IPR029058">
    <property type="entry name" value="AB_hydrolase_fold"/>
</dbReference>
<evidence type="ECO:0000259" key="2">
    <source>
        <dbReference type="Pfam" id="PF12697"/>
    </source>
</evidence>
<dbReference type="Gene3D" id="3.40.50.1820">
    <property type="entry name" value="alpha/beta hydrolase"/>
    <property type="match status" value="1"/>
</dbReference>
<name>A0A9W8NAF3_9PEZI</name>
<sequence length="362" mass="40190">MSSSPTLVFVHGSWHQPSCYSKITKILQERHGLKCVAPALPSTSGNPDATFKDDIDVVREAISREVSAGTDVVVIAHSYGGMVGNSAIKGFVRPRNEQSAAAQGTSGSIIGLILIASGFTITGLAFMDPFFGRPPPQWRINRETGYAEIVISPREFFYHDLPDDEANYWVSQLTTQSLKSLFEGGEFAYAGWMDVPSFYIGTVEDHGLPVAMQRLGVGVARELGAHVEHRELRTSHSPFLSQPEETTEIIWEAVQAFTGRPIDRARTGTGRNHQILIPAVRVSQPLTWYRYGLPLAFGHFFGRCFKIFNGRDADERDGTWFAMKLKDTRLLSYWHAGLQTISDCGIFGVLAFMFPKWANLKA</sequence>
<reference evidence="3" key="1">
    <citation type="submission" date="2022-07" db="EMBL/GenBank/DDBJ databases">
        <title>Genome Sequence of Xylaria arbuscula.</title>
        <authorList>
            <person name="Buettner E."/>
        </authorList>
    </citation>
    <scope>NUCLEOTIDE SEQUENCE</scope>
    <source>
        <strain evidence="3">VT107</strain>
    </source>
</reference>
<evidence type="ECO:0000313" key="3">
    <source>
        <dbReference type="EMBL" id="KAJ3565730.1"/>
    </source>
</evidence>
<keyword evidence="1" id="KW-0812">Transmembrane</keyword>
<accession>A0A9W8NAF3</accession>
<dbReference type="AlphaFoldDB" id="A0A9W8NAF3"/>
<dbReference type="InterPro" id="IPR000073">
    <property type="entry name" value="AB_hydrolase_1"/>
</dbReference>
<dbReference type="EMBL" id="JANPWZ010001448">
    <property type="protein sequence ID" value="KAJ3565730.1"/>
    <property type="molecule type" value="Genomic_DNA"/>
</dbReference>